<proteinExistence type="predicted"/>
<dbReference type="EMBL" id="JAJSPL020000021">
    <property type="protein sequence ID" value="KAK7739890.1"/>
    <property type="molecule type" value="Genomic_DNA"/>
</dbReference>
<feature type="compositionally biased region" description="Polar residues" evidence="1">
    <location>
        <begin position="92"/>
        <end position="101"/>
    </location>
</feature>
<feature type="region of interest" description="Disordered" evidence="1">
    <location>
        <begin position="76"/>
        <end position="157"/>
    </location>
</feature>
<keyword evidence="3" id="KW-1185">Reference proteome</keyword>
<sequence>MAGGYKNVENRKYNQDEINYVISRAQANWDADTIAKAFKQDHAQYWGDREFTKKQVNYIRSTYKLPWGAIATYNGPMPQFSQSPTAGPRPGTDSSVQQQGQHIVGMPTAASPQPQGSVFQPAGFFPTTTAHNQQPQAAGAVIADRSNKSQNPFWPGATGMMNMISGANDTGGGPRQQRSYIGATAYLDPFADLDESDESDADLALRDTDLDSVNFDEFFDFDAASSDFTAPIQQDLGASGVGPEADASTQNEVTKQAVEEFSVYQGLEGNKANMVSTSAGVSGQENLGDNTPSSFGVDPGANLDTVLGQSANMEVANDLLTHLLQSHKRKRPATDVGTGRSTAPNIPGHQQQAQSVQRAQSSQSLQQVELAQAPQPAQPTQPAYTPQAAQAIPAQQFMAAVNQQFPPGCTAARVINRDIHGVWYYNPHDSCQIALGHRHDFDGGIHFINELSLVQTLLSMHKKEGIGFLLGLAAAQRLQPYSTPQQMTDWARMAVPAEFGSQMVATAPNPEIVAQVPEINRRLPANHFFEPFTNRVVQYNMPAGISLEGEKRTAAGNQSTSKGAGGAS</sequence>
<name>A0AAN9U5D8_9PEZI</name>
<evidence type="ECO:0000313" key="2">
    <source>
        <dbReference type="EMBL" id="KAK7739890.1"/>
    </source>
</evidence>
<feature type="compositionally biased region" description="Low complexity" evidence="1">
    <location>
        <begin position="350"/>
        <end position="388"/>
    </location>
</feature>
<protein>
    <submittedName>
        <fullName evidence="2">Uncharacterized protein</fullName>
    </submittedName>
</protein>
<dbReference type="AlphaFoldDB" id="A0AAN9U5D8"/>
<evidence type="ECO:0000256" key="1">
    <source>
        <dbReference type="SAM" id="MobiDB-lite"/>
    </source>
</evidence>
<gene>
    <name evidence="2" type="ORF">SLS53_005483</name>
</gene>
<accession>A0AAN9U5D8</accession>
<dbReference type="Proteomes" id="UP001320245">
    <property type="component" value="Unassembled WGS sequence"/>
</dbReference>
<comment type="caution">
    <text evidence="2">The sequence shown here is derived from an EMBL/GenBank/DDBJ whole genome shotgun (WGS) entry which is preliminary data.</text>
</comment>
<evidence type="ECO:0000313" key="3">
    <source>
        <dbReference type="Proteomes" id="UP001320245"/>
    </source>
</evidence>
<feature type="compositionally biased region" description="Polar residues" evidence="1">
    <location>
        <begin position="126"/>
        <end position="136"/>
    </location>
</feature>
<reference evidence="2 3" key="1">
    <citation type="journal article" date="2023" name="PLoS ONE">
        <title>Cytospora paraplurivora sp. nov. isolated from orchards with fruit tree decline syndrome in Ontario, Canada.</title>
        <authorList>
            <person name="Ilyukhin E."/>
            <person name="Nguyen H.D.T."/>
            <person name="Castle A.J."/>
            <person name="Ellouze W."/>
        </authorList>
    </citation>
    <scope>NUCLEOTIDE SEQUENCE [LARGE SCALE GENOMIC DNA]</scope>
    <source>
        <strain evidence="2 3">FDS-564</strain>
    </source>
</reference>
<organism evidence="2 3">
    <name type="scientific">Cytospora paraplurivora</name>
    <dbReference type="NCBI Taxonomy" id="2898453"/>
    <lineage>
        <taxon>Eukaryota</taxon>
        <taxon>Fungi</taxon>
        <taxon>Dikarya</taxon>
        <taxon>Ascomycota</taxon>
        <taxon>Pezizomycotina</taxon>
        <taxon>Sordariomycetes</taxon>
        <taxon>Sordariomycetidae</taxon>
        <taxon>Diaporthales</taxon>
        <taxon>Cytosporaceae</taxon>
        <taxon>Cytospora</taxon>
    </lineage>
</organism>
<feature type="region of interest" description="Disordered" evidence="1">
    <location>
        <begin position="326"/>
        <end position="388"/>
    </location>
</feature>